<sequence>MLCPHCGPHGQMVQVSFSPEYEHYQCTVCHITYVVYPLGDGEFTEPVPVAPEDGGRGTGPADPRPQT</sequence>
<protein>
    <submittedName>
        <fullName evidence="2">Uncharacterized protein</fullName>
    </submittedName>
</protein>
<evidence type="ECO:0000313" key="3">
    <source>
        <dbReference type="Proteomes" id="UP000637695"/>
    </source>
</evidence>
<accession>A0A917KC18</accession>
<proteinExistence type="predicted"/>
<reference evidence="2" key="1">
    <citation type="journal article" date="2014" name="Int. J. Syst. Evol. Microbiol.">
        <title>Complete genome sequence of Corynebacterium casei LMG S-19264T (=DSM 44701T), isolated from a smear-ripened cheese.</title>
        <authorList>
            <consortium name="US DOE Joint Genome Institute (JGI-PGF)"/>
            <person name="Walter F."/>
            <person name="Albersmeier A."/>
            <person name="Kalinowski J."/>
            <person name="Ruckert C."/>
        </authorList>
    </citation>
    <scope>NUCLEOTIDE SEQUENCE</scope>
    <source>
        <strain evidence="2">JCM 18487</strain>
    </source>
</reference>
<keyword evidence="3" id="KW-1185">Reference proteome</keyword>
<name>A0A917KC18_9BACL</name>
<dbReference type="EMBL" id="BMOY01000017">
    <property type="protein sequence ID" value="GGJ05494.1"/>
    <property type="molecule type" value="Genomic_DNA"/>
</dbReference>
<dbReference type="Proteomes" id="UP000637695">
    <property type="component" value="Unassembled WGS sequence"/>
</dbReference>
<organism evidence="2 3">
    <name type="scientific">Alicyclobacillus cellulosilyticus</name>
    <dbReference type="NCBI Taxonomy" id="1003997"/>
    <lineage>
        <taxon>Bacteria</taxon>
        <taxon>Bacillati</taxon>
        <taxon>Bacillota</taxon>
        <taxon>Bacilli</taxon>
        <taxon>Bacillales</taxon>
        <taxon>Alicyclobacillaceae</taxon>
        <taxon>Alicyclobacillus</taxon>
    </lineage>
</organism>
<feature type="region of interest" description="Disordered" evidence="1">
    <location>
        <begin position="44"/>
        <end position="67"/>
    </location>
</feature>
<evidence type="ECO:0000313" key="2">
    <source>
        <dbReference type="EMBL" id="GGJ05494.1"/>
    </source>
</evidence>
<reference evidence="2" key="2">
    <citation type="submission" date="2020-09" db="EMBL/GenBank/DDBJ databases">
        <authorList>
            <person name="Sun Q."/>
            <person name="Ohkuma M."/>
        </authorList>
    </citation>
    <scope>NUCLEOTIDE SEQUENCE</scope>
    <source>
        <strain evidence="2">JCM 18487</strain>
    </source>
</reference>
<comment type="caution">
    <text evidence="2">The sequence shown here is derived from an EMBL/GenBank/DDBJ whole genome shotgun (WGS) entry which is preliminary data.</text>
</comment>
<dbReference type="RefSeq" id="WP_188881940.1">
    <property type="nucleotide sequence ID" value="NZ_BMOY01000017.1"/>
</dbReference>
<evidence type="ECO:0000256" key="1">
    <source>
        <dbReference type="SAM" id="MobiDB-lite"/>
    </source>
</evidence>
<gene>
    <name evidence="2" type="ORF">GCM10010885_13280</name>
</gene>
<dbReference type="AlphaFoldDB" id="A0A917KC18"/>